<reference evidence="7" key="1">
    <citation type="submission" date="2025-08" db="UniProtKB">
        <authorList>
            <consortium name="Ensembl"/>
        </authorList>
    </citation>
    <scope>IDENTIFICATION</scope>
</reference>
<evidence type="ECO:0000256" key="5">
    <source>
        <dbReference type="SAM" id="Phobius"/>
    </source>
</evidence>
<name>A0A8D0CDA9_SALMN</name>
<feature type="transmembrane region" description="Helical" evidence="5">
    <location>
        <begin position="100"/>
        <end position="127"/>
    </location>
</feature>
<feature type="transmembrane region" description="Helical" evidence="5">
    <location>
        <begin position="370"/>
        <end position="399"/>
    </location>
</feature>
<dbReference type="Proteomes" id="UP000694421">
    <property type="component" value="Unplaced"/>
</dbReference>
<dbReference type="CDD" id="cd07042">
    <property type="entry name" value="STAS_SulP_like_sulfate_transporter"/>
    <property type="match status" value="1"/>
</dbReference>
<evidence type="ECO:0000256" key="4">
    <source>
        <dbReference type="ARBA" id="ARBA00023136"/>
    </source>
</evidence>
<dbReference type="Gene3D" id="3.30.750.24">
    <property type="entry name" value="STAS domain"/>
    <property type="match status" value="1"/>
</dbReference>
<dbReference type="PANTHER" id="PTHR11814">
    <property type="entry name" value="SULFATE TRANSPORTER"/>
    <property type="match status" value="1"/>
</dbReference>
<dbReference type="PROSITE" id="PS01130">
    <property type="entry name" value="SLC26A"/>
    <property type="match status" value="1"/>
</dbReference>
<feature type="domain" description="STAS" evidence="6">
    <location>
        <begin position="476"/>
        <end position="667"/>
    </location>
</feature>
<evidence type="ECO:0000313" key="7">
    <source>
        <dbReference type="Ensembl" id="ENSSMRP00000020591.1"/>
    </source>
</evidence>
<evidence type="ECO:0000313" key="8">
    <source>
        <dbReference type="Proteomes" id="UP000694421"/>
    </source>
</evidence>
<dbReference type="PROSITE" id="PS50801">
    <property type="entry name" value="STAS"/>
    <property type="match status" value="1"/>
</dbReference>
<feature type="transmembrane region" description="Helical" evidence="5">
    <location>
        <begin position="208"/>
        <end position="225"/>
    </location>
</feature>
<comment type="subcellular location">
    <subcellularLocation>
        <location evidence="1">Membrane</location>
        <topology evidence="1">Multi-pass membrane protein</topology>
    </subcellularLocation>
</comment>
<proteinExistence type="predicted"/>
<feature type="transmembrane region" description="Helical" evidence="5">
    <location>
        <begin position="133"/>
        <end position="150"/>
    </location>
</feature>
<dbReference type="InterPro" id="IPR002645">
    <property type="entry name" value="STAS_dom"/>
</dbReference>
<organism evidence="7 8">
    <name type="scientific">Salvator merianae</name>
    <name type="common">Argentine black and white tegu</name>
    <name type="synonym">Tupinambis merianae</name>
    <dbReference type="NCBI Taxonomy" id="96440"/>
    <lineage>
        <taxon>Eukaryota</taxon>
        <taxon>Metazoa</taxon>
        <taxon>Chordata</taxon>
        <taxon>Craniata</taxon>
        <taxon>Vertebrata</taxon>
        <taxon>Euteleostomi</taxon>
        <taxon>Lepidosauria</taxon>
        <taxon>Squamata</taxon>
        <taxon>Bifurcata</taxon>
        <taxon>Unidentata</taxon>
        <taxon>Episquamata</taxon>
        <taxon>Laterata</taxon>
        <taxon>Teiioidea</taxon>
        <taxon>Teiidae</taxon>
        <taxon>Salvator</taxon>
    </lineage>
</organism>
<evidence type="ECO:0000259" key="6">
    <source>
        <dbReference type="PROSITE" id="PS50801"/>
    </source>
</evidence>
<feature type="transmembrane region" description="Helical" evidence="5">
    <location>
        <begin position="182"/>
        <end position="202"/>
    </location>
</feature>
<keyword evidence="4 5" id="KW-0472">Membrane</keyword>
<evidence type="ECO:0000256" key="3">
    <source>
        <dbReference type="ARBA" id="ARBA00022989"/>
    </source>
</evidence>
<dbReference type="InterPro" id="IPR011547">
    <property type="entry name" value="SLC26A/SulP_dom"/>
</dbReference>
<dbReference type="GO" id="GO:0016020">
    <property type="term" value="C:membrane"/>
    <property type="evidence" value="ECO:0007669"/>
    <property type="project" value="UniProtKB-SubCell"/>
</dbReference>
<dbReference type="Ensembl" id="ENSSMRT00000024129.1">
    <property type="protein sequence ID" value="ENSSMRP00000020591.1"/>
    <property type="gene ID" value="ENSSMRG00000016021.1"/>
</dbReference>
<dbReference type="SUPFAM" id="SSF52091">
    <property type="entry name" value="SpoIIaa-like"/>
    <property type="match status" value="1"/>
</dbReference>
<dbReference type="InterPro" id="IPR036513">
    <property type="entry name" value="STAS_dom_sf"/>
</dbReference>
<keyword evidence="2 5" id="KW-0812">Transmembrane</keyword>
<feature type="transmembrane region" description="Helical" evidence="5">
    <location>
        <begin position="420"/>
        <end position="452"/>
    </location>
</feature>
<evidence type="ECO:0000256" key="2">
    <source>
        <dbReference type="ARBA" id="ARBA00022692"/>
    </source>
</evidence>
<dbReference type="GO" id="GO:0008271">
    <property type="term" value="F:secondary active sulfate transmembrane transporter activity"/>
    <property type="evidence" value="ECO:0007669"/>
    <property type="project" value="InterPro"/>
</dbReference>
<dbReference type="Pfam" id="PF00916">
    <property type="entry name" value="Sulfate_transp"/>
    <property type="match status" value="1"/>
</dbReference>
<accession>A0A8D0CDA9</accession>
<dbReference type="Pfam" id="PF01740">
    <property type="entry name" value="STAS"/>
    <property type="match status" value="1"/>
</dbReference>
<feature type="transmembrane region" description="Helical" evidence="5">
    <location>
        <begin position="290"/>
        <end position="314"/>
    </location>
</feature>
<dbReference type="InterPro" id="IPR018045">
    <property type="entry name" value="S04_transporter_CS"/>
</dbReference>
<evidence type="ECO:0000256" key="1">
    <source>
        <dbReference type="ARBA" id="ARBA00004141"/>
    </source>
</evidence>
<reference evidence="7" key="2">
    <citation type="submission" date="2025-09" db="UniProtKB">
        <authorList>
            <consortium name="Ensembl"/>
        </authorList>
    </citation>
    <scope>IDENTIFICATION</scope>
</reference>
<feature type="transmembrane region" description="Helical" evidence="5">
    <location>
        <begin position="237"/>
        <end position="258"/>
    </location>
</feature>
<dbReference type="AlphaFoldDB" id="A0A8D0CDA9"/>
<dbReference type="GeneTree" id="ENSGT01150000286960"/>
<keyword evidence="3 5" id="KW-1133">Transmembrane helix</keyword>
<dbReference type="InterPro" id="IPR001902">
    <property type="entry name" value="SLC26A/SulP_fam"/>
</dbReference>
<sequence length="688" mass="75353">MEHAGENEICHRSDPVYCVERRLYNQGTLQEKLHKKKKTYLPLRQRIANSCSCSSKKAKTILYSFFPILTWLPNYPVKEYLSGDIISGLSTGVMQLPQGLAYALLAAVPPVFGLYSSFYPVFLYTFFGTSRHISIGTFAVISLMIGGVAVREAPDEMFYITSINSTNSTNLDNIKARDDMRVTVAVAVTLLSGVIQSLIAVFSNITKTNIAALVVGLICMVLLLTGKEINDRFKKKLPVPIPMEIIVVVIGTGVSAGMNLSKTYGINIVGDIPTGLRPPKVPDISLLPKVFVDAIAIALVGFSMTISMAKIFALKHGYKVDGNQELVALGICNSVGSFFHTFTVTCSMSRSLVQEGTGGKTQVAGTLSSIMVFLVLVAIGYLFEPLPQAVLAAIVMVNLKGMFKQFADIPHFWKISKIELAIWIVAFLSSVLLGLDYGLLTSIAFAVITIVYRTQSPQYRILGQIPGTDIYCDVEEYEEVKECPGIKIFQANASLYFANSELYTSALKKKTGVDPCAILLARKKAQKRHAKELKHERKKKTVLKMTNEMENSVKHEVMSDDLPINGKFSVAGAAAQDSSPEELERFVMPETNIHTIILDFSPVNFADSVGVKALRSIIKEYEEIGISVYIAGCNGSIVDNLTRLNFFEKATFRDLLFPSIHDAVLTSQLKGSVVSQGPLDAAICSPTP</sequence>
<protein>
    <submittedName>
        <fullName evidence="7">Solute carrier family 26 member 5</fullName>
    </submittedName>
</protein>
<feature type="transmembrane region" description="Helical" evidence="5">
    <location>
        <begin position="326"/>
        <end position="350"/>
    </location>
</feature>
<keyword evidence="8" id="KW-1185">Reference proteome</keyword>